<sequence length="63" mass="7248">MTTETTVQPQLLLTVEEAAEVLRIGRTTMFELIRTGQVATVPIGRLRRVPLDALQQFIRERQR</sequence>
<dbReference type="RefSeq" id="WP_172155840.1">
    <property type="nucleotide sequence ID" value="NZ_CP053564.1"/>
</dbReference>
<dbReference type="GO" id="GO:0003677">
    <property type="term" value="F:DNA binding"/>
    <property type="evidence" value="ECO:0007669"/>
    <property type="project" value="InterPro"/>
</dbReference>
<feature type="domain" description="Helix-turn-helix" evidence="1">
    <location>
        <begin position="12"/>
        <end position="61"/>
    </location>
</feature>
<accession>A0A6M6JCD5</accession>
<dbReference type="AlphaFoldDB" id="A0A6M6JCD5"/>
<proteinExistence type="predicted"/>
<gene>
    <name evidence="2" type="ORF">HOP40_07085</name>
</gene>
<dbReference type="Proteomes" id="UP000505377">
    <property type="component" value="Chromosome"/>
</dbReference>
<evidence type="ECO:0000259" key="1">
    <source>
        <dbReference type="Pfam" id="PF12728"/>
    </source>
</evidence>
<dbReference type="NCBIfam" id="TIGR01764">
    <property type="entry name" value="excise"/>
    <property type="match status" value="1"/>
</dbReference>
<keyword evidence="3" id="KW-1185">Reference proteome</keyword>
<evidence type="ECO:0000313" key="3">
    <source>
        <dbReference type="Proteomes" id="UP000505377"/>
    </source>
</evidence>
<dbReference type="InterPro" id="IPR010093">
    <property type="entry name" value="SinI_DNA-bd"/>
</dbReference>
<protein>
    <submittedName>
        <fullName evidence="2">Helix-turn-helix domain-containing protein</fullName>
    </submittedName>
</protein>
<dbReference type="KEGG" id="pbro:HOP40_07085"/>
<organism evidence="2 3">
    <name type="scientific">Pseudonocardia broussonetiae</name>
    <dbReference type="NCBI Taxonomy" id="2736640"/>
    <lineage>
        <taxon>Bacteria</taxon>
        <taxon>Bacillati</taxon>
        <taxon>Actinomycetota</taxon>
        <taxon>Actinomycetes</taxon>
        <taxon>Pseudonocardiales</taxon>
        <taxon>Pseudonocardiaceae</taxon>
        <taxon>Pseudonocardia</taxon>
    </lineage>
</organism>
<reference evidence="2 3" key="1">
    <citation type="submission" date="2020-05" db="EMBL/GenBank/DDBJ databases">
        <authorList>
            <person name="Mo P."/>
        </authorList>
    </citation>
    <scope>NUCLEOTIDE SEQUENCE [LARGE SCALE GENOMIC DNA]</scope>
    <source>
        <strain evidence="2 3">Gen01</strain>
    </source>
</reference>
<dbReference type="InterPro" id="IPR041657">
    <property type="entry name" value="HTH_17"/>
</dbReference>
<dbReference type="EMBL" id="CP053564">
    <property type="protein sequence ID" value="QJY45594.1"/>
    <property type="molecule type" value="Genomic_DNA"/>
</dbReference>
<dbReference type="Pfam" id="PF12728">
    <property type="entry name" value="HTH_17"/>
    <property type="match status" value="1"/>
</dbReference>
<evidence type="ECO:0000313" key="2">
    <source>
        <dbReference type="EMBL" id="QJY45594.1"/>
    </source>
</evidence>
<name>A0A6M6JCD5_9PSEU</name>